<dbReference type="OrthoDB" id="1274195at2"/>
<reference evidence="1 3" key="1">
    <citation type="submission" date="2016-10" db="EMBL/GenBank/DDBJ databases">
        <authorList>
            <person name="de Groot N.N."/>
        </authorList>
    </citation>
    <scope>NUCLEOTIDE SEQUENCE [LARGE SCALE GENOMIC DNA]</scope>
    <source>
        <strain evidence="1 3">DSM 24015</strain>
    </source>
</reference>
<gene>
    <name evidence="1" type="ORF">SAMN05421544_10310</name>
    <name evidence="2" type="ORF">SAMN05421544_12121</name>
</gene>
<dbReference type="EMBL" id="FNAS01000003">
    <property type="protein sequence ID" value="SDE08602.1"/>
    <property type="molecule type" value="Genomic_DNA"/>
</dbReference>
<evidence type="ECO:0000313" key="1">
    <source>
        <dbReference type="EMBL" id="SDE08602.1"/>
    </source>
</evidence>
<dbReference type="STRING" id="1071918.SAMN05421544_10310"/>
<accession>A0A1G7A199</accession>
<organism evidence="1 3">
    <name type="scientific">Riemerella columbipharyngis</name>
    <dbReference type="NCBI Taxonomy" id="1071918"/>
    <lineage>
        <taxon>Bacteria</taxon>
        <taxon>Pseudomonadati</taxon>
        <taxon>Bacteroidota</taxon>
        <taxon>Flavobacteriia</taxon>
        <taxon>Flavobacteriales</taxon>
        <taxon>Weeksellaceae</taxon>
        <taxon>Riemerella</taxon>
    </lineage>
</organism>
<sequence length="67" mass="7866">MDKSNQKRAKHNAIAVNKVAEKYGFTPRYVRMCLKGDHKGIMPDNIIKDYKMLCREFEHAIQKTINQ</sequence>
<name>A0A1G7A199_9FLAO</name>
<keyword evidence="3" id="KW-1185">Reference proteome</keyword>
<dbReference type="RefSeq" id="WP_092737824.1">
    <property type="nucleotide sequence ID" value="NZ_FNAS01000021.1"/>
</dbReference>
<proteinExistence type="predicted"/>
<evidence type="ECO:0000313" key="3">
    <source>
        <dbReference type="Proteomes" id="UP000198517"/>
    </source>
</evidence>
<protein>
    <submittedName>
        <fullName evidence="1">Uncharacterized protein</fullName>
    </submittedName>
</protein>
<evidence type="ECO:0000313" key="2">
    <source>
        <dbReference type="EMBL" id="SDE73176.1"/>
    </source>
</evidence>
<dbReference type="EMBL" id="FNAS01000021">
    <property type="protein sequence ID" value="SDE73176.1"/>
    <property type="molecule type" value="Genomic_DNA"/>
</dbReference>
<dbReference type="AlphaFoldDB" id="A0A1G7A199"/>
<dbReference type="Proteomes" id="UP000198517">
    <property type="component" value="Unassembled WGS sequence"/>
</dbReference>